<sequence length="114" mass="12889">MENINLKSEKDYIKKYQEKGYTNSYRVANAMLIDLETKDEYKPTDVHIVAEHRFEGVSNPADMSILYVIEAKNGSKGTVLANYSPASDTSMGEFFNAVPKENISQKGNIFEVEE</sequence>
<proteinExistence type="predicted"/>
<organism evidence="1 2">
    <name type="scientific">Costertonia aggregata</name>
    <dbReference type="NCBI Taxonomy" id="343403"/>
    <lineage>
        <taxon>Bacteria</taxon>
        <taxon>Pseudomonadati</taxon>
        <taxon>Bacteroidota</taxon>
        <taxon>Flavobacteriia</taxon>
        <taxon>Flavobacteriales</taxon>
        <taxon>Flavobacteriaceae</taxon>
        <taxon>Costertonia</taxon>
    </lineage>
</organism>
<protein>
    <recommendedName>
        <fullName evidence="3">Phosphoribosylpyrophosphate synthetase</fullName>
    </recommendedName>
</protein>
<dbReference type="KEGG" id="cagg:HYG79_06275"/>
<reference evidence="1 2" key="1">
    <citation type="journal article" date="2006" name="Int. J. Syst. Evol. Microbiol.">
        <title>Costertonia aggregata gen. nov., sp. nov., a mesophilic marine bacterium of the family Flavobacteriaceae, isolated from a mature biofilm.</title>
        <authorList>
            <person name="Kwon K.K."/>
            <person name="Lee Y.K."/>
            <person name="Lee H.K."/>
        </authorList>
    </citation>
    <scope>NUCLEOTIDE SEQUENCE [LARGE SCALE GENOMIC DNA]</scope>
    <source>
        <strain evidence="1 2">KCCM 42265</strain>
    </source>
</reference>
<dbReference type="EMBL" id="CP058595">
    <property type="protein sequence ID" value="QLG44972.1"/>
    <property type="molecule type" value="Genomic_DNA"/>
</dbReference>
<dbReference type="Proteomes" id="UP000509302">
    <property type="component" value="Chromosome"/>
</dbReference>
<evidence type="ECO:0000313" key="1">
    <source>
        <dbReference type="EMBL" id="QLG44972.1"/>
    </source>
</evidence>
<accession>A0A7H9ANE8</accession>
<keyword evidence="2" id="KW-1185">Reference proteome</keyword>
<dbReference type="RefSeq" id="WP_179241262.1">
    <property type="nucleotide sequence ID" value="NZ_CP058595.1"/>
</dbReference>
<dbReference type="AlphaFoldDB" id="A0A7H9ANE8"/>
<name>A0A7H9ANE8_9FLAO</name>
<evidence type="ECO:0000313" key="2">
    <source>
        <dbReference type="Proteomes" id="UP000509302"/>
    </source>
</evidence>
<gene>
    <name evidence="1" type="ORF">HYG79_06275</name>
</gene>
<evidence type="ECO:0008006" key="3">
    <source>
        <dbReference type="Google" id="ProtNLM"/>
    </source>
</evidence>